<feature type="domain" description="HTH tetR-type" evidence="3">
    <location>
        <begin position="4"/>
        <end position="64"/>
    </location>
</feature>
<protein>
    <submittedName>
        <fullName evidence="4">TetR/AcrR family transcriptional regulator</fullName>
    </submittedName>
</protein>
<dbReference type="EMBL" id="CP115965">
    <property type="protein sequence ID" value="WZX00258.1"/>
    <property type="molecule type" value="Genomic_DNA"/>
</dbReference>
<name>A0ABZ3CE93_9ACTN</name>
<dbReference type="SUPFAM" id="SSF48498">
    <property type="entry name" value="Tetracyclin repressor-like, C-terminal domain"/>
    <property type="match status" value="1"/>
</dbReference>
<feature type="DNA-binding region" description="H-T-H motif" evidence="2">
    <location>
        <begin position="27"/>
        <end position="46"/>
    </location>
</feature>
<dbReference type="InterPro" id="IPR050109">
    <property type="entry name" value="HTH-type_TetR-like_transc_reg"/>
</dbReference>
<gene>
    <name evidence="4" type="ORF">PCC79_03220</name>
</gene>
<reference evidence="4 5" key="1">
    <citation type="journal article" date="2023" name="Environ Microbiome">
        <title>A coral-associated actinobacterium mitigates coral bleaching under heat stress.</title>
        <authorList>
            <person name="Li J."/>
            <person name="Zou Y."/>
            <person name="Li Q."/>
            <person name="Zhang J."/>
            <person name="Bourne D.G."/>
            <person name="Lyu Y."/>
            <person name="Liu C."/>
            <person name="Zhang S."/>
        </authorList>
    </citation>
    <scope>NUCLEOTIDE SEQUENCE [LARGE SCALE GENOMIC DNA]</scope>
    <source>
        <strain evidence="4 5">SCSIO 13291</strain>
    </source>
</reference>
<keyword evidence="1 2" id="KW-0238">DNA-binding</keyword>
<dbReference type="PROSITE" id="PS50977">
    <property type="entry name" value="HTH_TETR_2"/>
    <property type="match status" value="1"/>
</dbReference>
<dbReference type="Gene3D" id="1.10.357.10">
    <property type="entry name" value="Tetracycline Repressor, domain 2"/>
    <property type="match status" value="1"/>
</dbReference>
<sequence>MTRAERREQLVEVARGLFAEKGLEGTSVEEIAAHAGVSKPVVYEHFGGKEGLYAVVVDREVRTLHDSIHDAISRPDVSPRGLIELGTLALLDYLEENPDGFRIISRDSSPYSAGGTFTTILSGIASRVEGLLAAQFARRGFDPNTAPLYSQMLVGLVALAGQWWVDARETTSLTKPEVAAHLVNLTWNGLRGLDSRPSLKLPADASEADVDDAPLSSTA</sequence>
<dbReference type="InterPro" id="IPR036271">
    <property type="entry name" value="Tet_transcr_reg_TetR-rel_C_sf"/>
</dbReference>
<dbReference type="PRINTS" id="PR00455">
    <property type="entry name" value="HTHTETR"/>
</dbReference>
<evidence type="ECO:0000313" key="5">
    <source>
        <dbReference type="Proteomes" id="UP001434337"/>
    </source>
</evidence>
<dbReference type="PROSITE" id="PS01081">
    <property type="entry name" value="HTH_TETR_1"/>
    <property type="match status" value="1"/>
</dbReference>
<dbReference type="SUPFAM" id="SSF46689">
    <property type="entry name" value="Homeodomain-like"/>
    <property type="match status" value="1"/>
</dbReference>
<dbReference type="InterPro" id="IPR023772">
    <property type="entry name" value="DNA-bd_HTH_TetR-type_CS"/>
</dbReference>
<proteinExistence type="predicted"/>
<keyword evidence="5" id="KW-1185">Reference proteome</keyword>
<evidence type="ECO:0000256" key="2">
    <source>
        <dbReference type="PROSITE-ProRule" id="PRU00335"/>
    </source>
</evidence>
<accession>A0ABZ3CE93</accession>
<dbReference type="InterPro" id="IPR001647">
    <property type="entry name" value="HTH_TetR"/>
</dbReference>
<dbReference type="RefSeq" id="WP_232549658.1">
    <property type="nucleotide sequence ID" value="NZ_CP115965.1"/>
</dbReference>
<evidence type="ECO:0000313" key="4">
    <source>
        <dbReference type="EMBL" id="WZX00258.1"/>
    </source>
</evidence>
<dbReference type="InterPro" id="IPR009057">
    <property type="entry name" value="Homeodomain-like_sf"/>
</dbReference>
<organism evidence="4 5">
    <name type="scientific">Propioniciclava soli</name>
    <dbReference type="NCBI Taxonomy" id="2775081"/>
    <lineage>
        <taxon>Bacteria</taxon>
        <taxon>Bacillati</taxon>
        <taxon>Actinomycetota</taxon>
        <taxon>Actinomycetes</taxon>
        <taxon>Propionibacteriales</taxon>
        <taxon>Propionibacteriaceae</taxon>
        <taxon>Propioniciclava</taxon>
    </lineage>
</organism>
<dbReference type="Pfam" id="PF00440">
    <property type="entry name" value="TetR_N"/>
    <property type="match status" value="1"/>
</dbReference>
<dbReference type="PANTHER" id="PTHR30055:SF227">
    <property type="entry name" value="TRANSCRIPTIONAL REGULATORY PROTEIN (PROBABLY TETR-FAMILY)-RELATED"/>
    <property type="match status" value="1"/>
</dbReference>
<evidence type="ECO:0000256" key="1">
    <source>
        <dbReference type="ARBA" id="ARBA00023125"/>
    </source>
</evidence>
<evidence type="ECO:0000259" key="3">
    <source>
        <dbReference type="PROSITE" id="PS50977"/>
    </source>
</evidence>
<dbReference type="Proteomes" id="UP001434337">
    <property type="component" value="Chromosome"/>
</dbReference>
<dbReference type="PANTHER" id="PTHR30055">
    <property type="entry name" value="HTH-TYPE TRANSCRIPTIONAL REGULATOR RUTR"/>
    <property type="match status" value="1"/>
</dbReference>